<reference evidence="3" key="1">
    <citation type="journal article" date="2019" name="Int. J. Syst. Evol. Microbiol.">
        <title>The Global Catalogue of Microorganisms (GCM) 10K type strain sequencing project: providing services to taxonomists for standard genome sequencing and annotation.</title>
        <authorList>
            <consortium name="The Broad Institute Genomics Platform"/>
            <consortium name="The Broad Institute Genome Sequencing Center for Infectious Disease"/>
            <person name="Wu L."/>
            <person name="Ma J."/>
        </authorList>
    </citation>
    <scope>NUCLEOTIDE SEQUENCE [LARGE SCALE GENOMIC DNA]</scope>
    <source>
        <strain evidence="3">JCM 17687</strain>
    </source>
</reference>
<evidence type="ECO:0000256" key="1">
    <source>
        <dbReference type="SAM" id="SignalP"/>
    </source>
</evidence>
<accession>A0ABP9JB65</accession>
<evidence type="ECO:0008006" key="4">
    <source>
        <dbReference type="Google" id="ProtNLM"/>
    </source>
</evidence>
<keyword evidence="3" id="KW-1185">Reference proteome</keyword>
<feature type="chain" id="PRO_5045275098" description="Secreted protein" evidence="1">
    <location>
        <begin position="32"/>
        <end position="140"/>
    </location>
</feature>
<evidence type="ECO:0000313" key="3">
    <source>
        <dbReference type="Proteomes" id="UP001500427"/>
    </source>
</evidence>
<dbReference type="PROSITE" id="PS51318">
    <property type="entry name" value="TAT"/>
    <property type="match status" value="1"/>
</dbReference>
<proteinExistence type="predicted"/>
<dbReference type="EMBL" id="BAABIW010000011">
    <property type="protein sequence ID" value="GAA5025192.1"/>
    <property type="molecule type" value="Genomic_DNA"/>
</dbReference>
<sequence length="140" mass="14147">MNRNSTASRGRRALAAATLATTMALGGAAVAASPAAQAEPAGQYYYECIGVNGSSYFLQKGALLSSCKGSYLKKYINGNLVKTMRLTGYGTPAKNVTISFGCFVALVGAGSLIIGTDGLSTLVVIDAAVAGYGFASACKA</sequence>
<dbReference type="Proteomes" id="UP001500427">
    <property type="component" value="Unassembled WGS sequence"/>
</dbReference>
<protein>
    <recommendedName>
        <fullName evidence="4">Secreted protein</fullName>
    </recommendedName>
</protein>
<evidence type="ECO:0000313" key="2">
    <source>
        <dbReference type="EMBL" id="GAA5025192.1"/>
    </source>
</evidence>
<gene>
    <name evidence="2" type="ORF">GCM10023258_17980</name>
</gene>
<organism evidence="2 3">
    <name type="scientific">Terrabacter aeriphilus</name>
    <dbReference type="NCBI Taxonomy" id="515662"/>
    <lineage>
        <taxon>Bacteria</taxon>
        <taxon>Bacillati</taxon>
        <taxon>Actinomycetota</taxon>
        <taxon>Actinomycetes</taxon>
        <taxon>Micrococcales</taxon>
        <taxon>Intrasporangiaceae</taxon>
        <taxon>Terrabacter</taxon>
    </lineage>
</organism>
<comment type="caution">
    <text evidence="2">The sequence shown here is derived from an EMBL/GenBank/DDBJ whole genome shotgun (WGS) entry which is preliminary data.</text>
</comment>
<keyword evidence="1" id="KW-0732">Signal</keyword>
<dbReference type="RefSeq" id="WP_345507128.1">
    <property type="nucleotide sequence ID" value="NZ_BAABIW010000011.1"/>
</dbReference>
<name>A0ABP9JB65_9MICO</name>
<feature type="signal peptide" evidence="1">
    <location>
        <begin position="1"/>
        <end position="31"/>
    </location>
</feature>
<dbReference type="InterPro" id="IPR006311">
    <property type="entry name" value="TAT_signal"/>
</dbReference>